<name>A0ABN1GVP8_9ACTN</name>
<keyword evidence="1" id="KW-1133">Transmembrane helix</keyword>
<keyword evidence="1" id="KW-0812">Transmembrane</keyword>
<gene>
    <name evidence="2" type="ORF">GCM10010394_59580</name>
</gene>
<sequence length="187" mass="21862">MTDLDWGTVPAWASAFLTSGSLLLGFYILLRDRRKEERQEALKVVCWSVYGYDDSPDKGMHVVHVLNTSTRPIYDASVLVDLRLGDFDGFEGFGLAVIIPSTEEATTRIDRRMNDRKVFPAAISFTDGDGIDWIRELDSRRLYRDPRSGHRYLTRLRWRVQSAKQYGWRRLFARRRPTPPVRRRLLR</sequence>
<organism evidence="2 3">
    <name type="scientific">Streptomyces crystallinus</name>
    <dbReference type="NCBI Taxonomy" id="68191"/>
    <lineage>
        <taxon>Bacteria</taxon>
        <taxon>Bacillati</taxon>
        <taxon>Actinomycetota</taxon>
        <taxon>Actinomycetes</taxon>
        <taxon>Kitasatosporales</taxon>
        <taxon>Streptomycetaceae</taxon>
        <taxon>Streptomyces</taxon>
    </lineage>
</organism>
<protein>
    <submittedName>
        <fullName evidence="2">Uncharacterized protein</fullName>
    </submittedName>
</protein>
<reference evidence="2 3" key="1">
    <citation type="journal article" date="2019" name="Int. J. Syst. Evol. Microbiol.">
        <title>The Global Catalogue of Microorganisms (GCM) 10K type strain sequencing project: providing services to taxonomists for standard genome sequencing and annotation.</title>
        <authorList>
            <consortium name="The Broad Institute Genomics Platform"/>
            <consortium name="The Broad Institute Genome Sequencing Center for Infectious Disease"/>
            <person name="Wu L."/>
            <person name="Ma J."/>
        </authorList>
    </citation>
    <scope>NUCLEOTIDE SEQUENCE [LARGE SCALE GENOMIC DNA]</scope>
    <source>
        <strain evidence="2 3">JCM 5067</strain>
    </source>
</reference>
<keyword evidence="3" id="KW-1185">Reference proteome</keyword>
<accession>A0ABN1GVP8</accession>
<evidence type="ECO:0000256" key="1">
    <source>
        <dbReference type="SAM" id="Phobius"/>
    </source>
</evidence>
<keyword evidence="1" id="KW-0472">Membrane</keyword>
<proteinExistence type="predicted"/>
<comment type="caution">
    <text evidence="2">The sequence shown here is derived from an EMBL/GenBank/DDBJ whole genome shotgun (WGS) entry which is preliminary data.</text>
</comment>
<dbReference type="RefSeq" id="WP_344078750.1">
    <property type="nucleotide sequence ID" value="NZ_BAAACA010000043.1"/>
</dbReference>
<feature type="transmembrane region" description="Helical" evidence="1">
    <location>
        <begin position="12"/>
        <end position="30"/>
    </location>
</feature>
<evidence type="ECO:0000313" key="2">
    <source>
        <dbReference type="EMBL" id="GAA0621049.1"/>
    </source>
</evidence>
<dbReference type="Proteomes" id="UP001500668">
    <property type="component" value="Unassembled WGS sequence"/>
</dbReference>
<dbReference type="EMBL" id="BAAACA010000043">
    <property type="protein sequence ID" value="GAA0621049.1"/>
    <property type="molecule type" value="Genomic_DNA"/>
</dbReference>
<evidence type="ECO:0000313" key="3">
    <source>
        <dbReference type="Proteomes" id="UP001500668"/>
    </source>
</evidence>